<proteinExistence type="inferred from homology"/>
<evidence type="ECO:0000256" key="3">
    <source>
        <dbReference type="ARBA" id="ARBA00022723"/>
    </source>
</evidence>
<evidence type="ECO:0000313" key="7">
    <source>
        <dbReference type="EMBL" id="MDX6191793.1"/>
    </source>
</evidence>
<sequence>MTKHSSRYASSPEAVKKYDTQQLREEFLIDDLMQEDEIVLVYSHYDRYITGSAVPLSDLQLETIDPLKAGYFLERREMGIINVGGSGSIVVDGVSHSLGFKDALYIGSGNKEVVFKSDDRKNPAKFYINSAPAHTNYPTVKVSLAEAKKLELGTVETANHRTVNQMIIGGVVTTCQLQMGMTELRTGSVWNTMPAHVHDRRMEVYFYLDIPENQAVCHFMGQPQETRHIWMNNHQAVISPPWSIHSGSGTSNYTFIWGMAGENLDYGDMDVCKITDLR</sequence>
<dbReference type="Gene3D" id="2.60.120.10">
    <property type="entry name" value="Jelly Rolls"/>
    <property type="match status" value="1"/>
</dbReference>
<reference evidence="7 8" key="1">
    <citation type="submission" date="2023-11" db="EMBL/GenBank/DDBJ databases">
        <title>Unpublished Manusciprt.</title>
        <authorList>
            <person name="Saticioglu I.B."/>
            <person name="Ay H."/>
            <person name="Ajmi N."/>
            <person name="Altun S."/>
            <person name="Duman M."/>
        </authorList>
    </citation>
    <scope>NUCLEOTIDE SEQUENCE [LARGE SCALE GENOMIC DNA]</scope>
    <source>
        <strain evidence="7 8">Fl-318</strain>
    </source>
</reference>
<dbReference type="Gene3D" id="2.60.120.520">
    <property type="entry name" value="pectin degrading enzyme 5-keto 4- deoxyuronate isomerase, domain 1"/>
    <property type="match status" value="1"/>
</dbReference>
<dbReference type="SUPFAM" id="SSF51182">
    <property type="entry name" value="RmlC-like cupins"/>
    <property type="match status" value="1"/>
</dbReference>
<accession>A0ABU4RIM2</accession>
<gene>
    <name evidence="6 7" type="primary">kduI</name>
    <name evidence="7" type="ORF">SGQ83_20725</name>
</gene>
<dbReference type="PANTHER" id="PTHR38461">
    <property type="entry name" value="4-DEOXY-L-THREO-5-HEXOSULOSE-URONATE KETOL-ISOMERASE"/>
    <property type="match status" value="1"/>
</dbReference>
<comment type="function">
    <text evidence="6">Catalyzes the isomerization of 5-dehydro-4-deoxy-D-glucuronate to 3-deoxy-D-glycero-2,5-hexodiulosonate.</text>
</comment>
<dbReference type="Pfam" id="PF04962">
    <property type="entry name" value="KduI"/>
    <property type="match status" value="1"/>
</dbReference>
<dbReference type="EMBL" id="JAWXVI010000012">
    <property type="protein sequence ID" value="MDX6191793.1"/>
    <property type="molecule type" value="Genomic_DNA"/>
</dbReference>
<comment type="cofactor">
    <cofactor evidence="6">
        <name>Zn(2+)</name>
        <dbReference type="ChEBI" id="CHEBI:29105"/>
    </cofactor>
    <text evidence="6">Binds 1 zinc ion per subunit.</text>
</comment>
<name>A0ABU4RIM2_9FLAO</name>
<evidence type="ECO:0000256" key="5">
    <source>
        <dbReference type="ARBA" id="ARBA00023235"/>
    </source>
</evidence>
<dbReference type="InterPro" id="IPR021120">
    <property type="entry name" value="KduI/IolB_isomerase"/>
</dbReference>
<dbReference type="PIRSF" id="PIRSF006625">
    <property type="entry name" value="KduI"/>
    <property type="match status" value="1"/>
</dbReference>
<evidence type="ECO:0000256" key="2">
    <source>
        <dbReference type="ARBA" id="ARBA00008086"/>
    </source>
</evidence>
<comment type="caution">
    <text evidence="7">The sequence shown here is derived from an EMBL/GenBank/DDBJ whole genome shotgun (WGS) entry which is preliminary data.</text>
</comment>
<feature type="binding site" evidence="6">
    <location>
        <position position="203"/>
    </location>
    <ligand>
        <name>Zn(2+)</name>
        <dbReference type="ChEBI" id="CHEBI:29105"/>
    </ligand>
</feature>
<evidence type="ECO:0000313" key="8">
    <source>
        <dbReference type="Proteomes" id="UP001273350"/>
    </source>
</evidence>
<comment type="pathway">
    <text evidence="6">Glycan metabolism; pectin degradation; 2-dehydro-3-deoxy-D-gluconate from pectin: step 4/5.</text>
</comment>
<keyword evidence="3 6" id="KW-0479">Metal-binding</keyword>
<protein>
    <recommendedName>
        <fullName evidence="6">4-deoxy-L-threo-5-hexosulose-uronate ketol-isomerase</fullName>
        <ecNumber evidence="6">5.3.1.17</ecNumber>
    </recommendedName>
    <alternativeName>
        <fullName evidence="6">5-keto-4-deoxyuronate isomerase</fullName>
    </alternativeName>
    <alternativeName>
        <fullName evidence="6">DKI isomerase</fullName>
    </alternativeName>
</protein>
<feature type="binding site" evidence="6">
    <location>
        <position position="198"/>
    </location>
    <ligand>
        <name>Zn(2+)</name>
        <dbReference type="ChEBI" id="CHEBI:29105"/>
    </ligand>
</feature>
<keyword evidence="8" id="KW-1185">Reference proteome</keyword>
<evidence type="ECO:0000256" key="1">
    <source>
        <dbReference type="ARBA" id="ARBA00000552"/>
    </source>
</evidence>
<dbReference type="PANTHER" id="PTHR38461:SF1">
    <property type="entry name" value="4-DEOXY-L-THREO-5-HEXOSULOSE-URONATE KETOL-ISOMERASE"/>
    <property type="match status" value="1"/>
</dbReference>
<dbReference type="CDD" id="cd20294">
    <property type="entry name" value="cupin_KduI_N"/>
    <property type="match status" value="1"/>
</dbReference>
<dbReference type="EC" id="5.3.1.17" evidence="6"/>
<dbReference type="GO" id="GO:0008697">
    <property type="term" value="F:4-deoxy-L-threo-5-hexosulose-uronate ketol-isomerase activity"/>
    <property type="evidence" value="ECO:0007669"/>
    <property type="project" value="UniProtKB-EC"/>
</dbReference>
<dbReference type="InterPro" id="IPR014710">
    <property type="entry name" value="RmlC-like_jellyroll"/>
</dbReference>
<comment type="catalytic activity">
    <reaction evidence="1 6">
        <text>5-dehydro-4-deoxy-D-glucuronate = 3-deoxy-D-glycero-2,5-hexodiulosonate</text>
        <dbReference type="Rhea" id="RHEA:23896"/>
        <dbReference type="ChEBI" id="CHEBI:17117"/>
        <dbReference type="ChEBI" id="CHEBI:29071"/>
        <dbReference type="EC" id="5.3.1.17"/>
    </reaction>
</comment>
<organism evidence="7 8">
    <name type="scientific">Flavobacterium cupriresistens</name>
    <dbReference type="NCBI Taxonomy" id="2893885"/>
    <lineage>
        <taxon>Bacteria</taxon>
        <taxon>Pseudomonadati</taxon>
        <taxon>Bacteroidota</taxon>
        <taxon>Flavobacteriia</taxon>
        <taxon>Flavobacteriales</taxon>
        <taxon>Flavobacteriaceae</taxon>
        <taxon>Flavobacterium</taxon>
    </lineage>
</organism>
<dbReference type="Proteomes" id="UP001273350">
    <property type="component" value="Unassembled WGS sequence"/>
</dbReference>
<dbReference type="RefSeq" id="WP_230002307.1">
    <property type="nucleotide sequence ID" value="NZ_CP087134.1"/>
</dbReference>
<evidence type="ECO:0000256" key="4">
    <source>
        <dbReference type="ARBA" id="ARBA00022833"/>
    </source>
</evidence>
<dbReference type="CDD" id="cd20491">
    <property type="entry name" value="cupin_KduI_C"/>
    <property type="match status" value="1"/>
</dbReference>
<dbReference type="NCBIfam" id="NF002091">
    <property type="entry name" value="PRK00924.1"/>
    <property type="match status" value="1"/>
</dbReference>
<comment type="similarity">
    <text evidence="2 6">Belongs to the KduI family.</text>
</comment>
<keyword evidence="4 6" id="KW-0862">Zinc</keyword>
<feature type="binding site" evidence="6">
    <location>
        <position position="245"/>
    </location>
    <ligand>
        <name>Zn(2+)</name>
        <dbReference type="ChEBI" id="CHEBI:29105"/>
    </ligand>
</feature>
<dbReference type="HAMAP" id="MF_00687">
    <property type="entry name" value="KduI"/>
    <property type="match status" value="1"/>
</dbReference>
<dbReference type="InterPro" id="IPR027449">
    <property type="entry name" value="KduI_N"/>
</dbReference>
<keyword evidence="5 6" id="KW-0413">Isomerase</keyword>
<dbReference type="InterPro" id="IPR011051">
    <property type="entry name" value="RmlC_Cupin_sf"/>
</dbReference>
<feature type="binding site" evidence="6">
    <location>
        <position position="196"/>
    </location>
    <ligand>
        <name>Zn(2+)</name>
        <dbReference type="ChEBI" id="CHEBI:29105"/>
    </ligand>
</feature>
<dbReference type="InterPro" id="IPR007045">
    <property type="entry name" value="KduI"/>
</dbReference>
<evidence type="ECO:0000256" key="6">
    <source>
        <dbReference type="HAMAP-Rule" id="MF_00687"/>
    </source>
</evidence>